<reference evidence="2" key="1">
    <citation type="journal article" date="2019" name="Sci. Rep.">
        <title>Draft genome of Tanacetum cinerariifolium, the natural source of mosquito coil.</title>
        <authorList>
            <person name="Yamashiro T."/>
            <person name="Shiraishi A."/>
            <person name="Satake H."/>
            <person name="Nakayama K."/>
        </authorList>
    </citation>
    <scope>NUCLEOTIDE SEQUENCE</scope>
</reference>
<accession>A0A6L2LU15</accession>
<dbReference type="Pfam" id="PF07727">
    <property type="entry name" value="RVT_2"/>
    <property type="match status" value="1"/>
</dbReference>
<gene>
    <name evidence="2" type="ORF">Tci_036597</name>
</gene>
<name>A0A6L2LU15_TANCI</name>
<dbReference type="EMBL" id="BKCJ010005052">
    <property type="protein sequence ID" value="GEU64619.1"/>
    <property type="molecule type" value="Genomic_DNA"/>
</dbReference>
<dbReference type="AlphaFoldDB" id="A0A6L2LU15"/>
<proteinExistence type="predicted"/>
<organism evidence="2">
    <name type="scientific">Tanacetum cinerariifolium</name>
    <name type="common">Dalmatian daisy</name>
    <name type="synonym">Chrysanthemum cinerariifolium</name>
    <dbReference type="NCBI Taxonomy" id="118510"/>
    <lineage>
        <taxon>Eukaryota</taxon>
        <taxon>Viridiplantae</taxon>
        <taxon>Streptophyta</taxon>
        <taxon>Embryophyta</taxon>
        <taxon>Tracheophyta</taxon>
        <taxon>Spermatophyta</taxon>
        <taxon>Magnoliopsida</taxon>
        <taxon>eudicotyledons</taxon>
        <taxon>Gunneridae</taxon>
        <taxon>Pentapetalae</taxon>
        <taxon>asterids</taxon>
        <taxon>campanulids</taxon>
        <taxon>Asterales</taxon>
        <taxon>Asteraceae</taxon>
        <taxon>Asteroideae</taxon>
        <taxon>Anthemideae</taxon>
        <taxon>Anthemidinae</taxon>
        <taxon>Tanacetum</taxon>
    </lineage>
</organism>
<sequence>MFRQDKNANDNRMFTPVCAARSTYVYLGGSIPVNAAALPNADLPIDHLMLDLEDTIDTRIFSGAYDDELKGVEADFNNLELTIMDVKSVFLYGTKEEEVYVCQPLGFEDPDFPNKVEKALYGLHQAPRAWYETLSTYLLENGFKRGIIDKTLFINKDKDDILINAQEFLDEFYGGAHLLLRVASHAEA</sequence>
<dbReference type="InterPro" id="IPR013103">
    <property type="entry name" value="RVT_2"/>
</dbReference>
<comment type="caution">
    <text evidence="2">The sequence shown here is derived from an EMBL/GenBank/DDBJ whole genome shotgun (WGS) entry which is preliminary data.</text>
</comment>
<feature type="domain" description="Reverse transcriptase Ty1/copia-type" evidence="1">
    <location>
        <begin position="81"/>
        <end position="163"/>
    </location>
</feature>
<evidence type="ECO:0000313" key="2">
    <source>
        <dbReference type="EMBL" id="GEU64619.1"/>
    </source>
</evidence>
<protein>
    <submittedName>
        <fullName evidence="2">Putative ribonuclease H-like domain-containing protein</fullName>
    </submittedName>
</protein>
<evidence type="ECO:0000259" key="1">
    <source>
        <dbReference type="Pfam" id="PF07727"/>
    </source>
</evidence>